<gene>
    <name evidence="1" type="ORF">SAMN05660420_00093</name>
</gene>
<dbReference type="OrthoDB" id="5401764at2"/>
<dbReference type="RefSeq" id="WP_092343974.1">
    <property type="nucleotide sequence ID" value="NZ_FNQN01000001.1"/>
</dbReference>
<name>A0A1H3VIT8_9BACT</name>
<dbReference type="AlphaFoldDB" id="A0A1H3VIT8"/>
<dbReference type="EMBL" id="FNQN01000001">
    <property type="protein sequence ID" value="SDZ74686.1"/>
    <property type="molecule type" value="Genomic_DNA"/>
</dbReference>
<dbReference type="PANTHER" id="PTHR30441:SF4">
    <property type="entry name" value="PROTEIN ASMA"/>
    <property type="match status" value="1"/>
</dbReference>
<evidence type="ECO:0008006" key="3">
    <source>
        <dbReference type="Google" id="ProtNLM"/>
    </source>
</evidence>
<dbReference type="STRING" id="37625.SAMN05660420_00093"/>
<reference evidence="1 2" key="1">
    <citation type="submission" date="2016-10" db="EMBL/GenBank/DDBJ databases">
        <authorList>
            <person name="de Groot N.N."/>
        </authorList>
    </citation>
    <scope>NUCLEOTIDE SEQUENCE [LARGE SCALE GENOMIC DNA]</scope>
    <source>
        <strain evidence="1 2">DSM 7343</strain>
    </source>
</reference>
<sequence>MKALFKLLVALLVVVVIAAAGAFFYIDVIAKKAIEQGGEMALGVPTRLDAIHISLLGGEASLSGLDVANPTGFKAQTFMGLGKGEVAISLGSLLGDTVKVPRVSLSRIRINLEQMGKKNNIDPILARTKSLSSEKGKTSPPPASKDGKKFIIEYFSLDDVQVDASLELLGQVSKVNLVLPKIELRNLGAAEQGLPMSELIQKIVQVVLSAAQESSGQLSPALAKLLAGELADLDNIKAEVVGQAKAQVEKQVEDLQQKIKAEVPEELAPAIDKAVDEKAGNLLKGLLNDDKK</sequence>
<dbReference type="PANTHER" id="PTHR30441">
    <property type="entry name" value="DUF748 DOMAIN-CONTAINING PROTEIN"/>
    <property type="match status" value="1"/>
</dbReference>
<organism evidence="1 2">
    <name type="scientific">Desulfuromusa kysingii</name>
    <dbReference type="NCBI Taxonomy" id="37625"/>
    <lineage>
        <taxon>Bacteria</taxon>
        <taxon>Pseudomonadati</taxon>
        <taxon>Thermodesulfobacteriota</taxon>
        <taxon>Desulfuromonadia</taxon>
        <taxon>Desulfuromonadales</taxon>
        <taxon>Geopsychrobacteraceae</taxon>
        <taxon>Desulfuromusa</taxon>
    </lineage>
</organism>
<evidence type="ECO:0000313" key="2">
    <source>
        <dbReference type="Proteomes" id="UP000199409"/>
    </source>
</evidence>
<dbReference type="Proteomes" id="UP000199409">
    <property type="component" value="Unassembled WGS sequence"/>
</dbReference>
<protein>
    <recommendedName>
        <fullName evidence="3">AsmA family protein</fullName>
    </recommendedName>
</protein>
<evidence type="ECO:0000313" key="1">
    <source>
        <dbReference type="EMBL" id="SDZ74686.1"/>
    </source>
</evidence>
<accession>A0A1H3VIT8</accession>
<proteinExistence type="predicted"/>
<dbReference type="GO" id="GO:0005886">
    <property type="term" value="C:plasma membrane"/>
    <property type="evidence" value="ECO:0007669"/>
    <property type="project" value="TreeGrafter"/>
</dbReference>
<dbReference type="GO" id="GO:0090313">
    <property type="term" value="P:regulation of protein targeting to membrane"/>
    <property type="evidence" value="ECO:0007669"/>
    <property type="project" value="TreeGrafter"/>
</dbReference>
<dbReference type="InterPro" id="IPR052894">
    <property type="entry name" value="AsmA-related"/>
</dbReference>
<keyword evidence="2" id="KW-1185">Reference proteome</keyword>